<proteinExistence type="predicted"/>
<dbReference type="EMBL" id="KQ085938">
    <property type="protein sequence ID" value="KLO14835.1"/>
    <property type="molecule type" value="Genomic_DNA"/>
</dbReference>
<feature type="compositionally biased region" description="Acidic residues" evidence="1">
    <location>
        <begin position="59"/>
        <end position="71"/>
    </location>
</feature>
<feature type="compositionally biased region" description="Basic and acidic residues" evidence="1">
    <location>
        <begin position="46"/>
        <end position="58"/>
    </location>
</feature>
<evidence type="ECO:0000313" key="3">
    <source>
        <dbReference type="Proteomes" id="UP000053477"/>
    </source>
</evidence>
<name>A0A0H2RS49_9AGAM</name>
<gene>
    <name evidence="2" type="ORF">SCHPADRAFT_902971</name>
</gene>
<sequence>MAKLPPHLAPLGKYAKSKPPKFHFGWVLDNPDILLDIGKSLGVQPRKHEEDHEDHEDHDSDDDSEDDEESDCTVSMTDVWMRMDALQAVSKELELKNEPYLARVICPGKPNPRVLMISLVENYSLKDGFTRGIDIQNLMKYFDFKTGPMWYLDGYFWMWDSTRFWCSC</sequence>
<dbReference type="InParanoid" id="A0A0H2RS49"/>
<dbReference type="AlphaFoldDB" id="A0A0H2RS49"/>
<accession>A0A0H2RS49</accession>
<protein>
    <submittedName>
        <fullName evidence="2">Uncharacterized protein</fullName>
    </submittedName>
</protein>
<evidence type="ECO:0000256" key="1">
    <source>
        <dbReference type="SAM" id="MobiDB-lite"/>
    </source>
</evidence>
<evidence type="ECO:0000313" key="2">
    <source>
        <dbReference type="EMBL" id="KLO14835.1"/>
    </source>
</evidence>
<dbReference type="Proteomes" id="UP000053477">
    <property type="component" value="Unassembled WGS sequence"/>
</dbReference>
<keyword evidence="3" id="KW-1185">Reference proteome</keyword>
<feature type="region of interest" description="Disordered" evidence="1">
    <location>
        <begin position="44"/>
        <end position="73"/>
    </location>
</feature>
<reference evidence="2 3" key="1">
    <citation type="submission" date="2015-04" db="EMBL/GenBank/DDBJ databases">
        <title>Complete genome sequence of Schizopora paradoxa KUC8140, a cosmopolitan wood degrader in East Asia.</title>
        <authorList>
            <consortium name="DOE Joint Genome Institute"/>
            <person name="Min B."/>
            <person name="Park H."/>
            <person name="Jang Y."/>
            <person name="Kim J.-J."/>
            <person name="Kim K.H."/>
            <person name="Pangilinan J."/>
            <person name="Lipzen A."/>
            <person name="Riley R."/>
            <person name="Grigoriev I.V."/>
            <person name="Spatafora J.W."/>
            <person name="Choi I.-G."/>
        </authorList>
    </citation>
    <scope>NUCLEOTIDE SEQUENCE [LARGE SCALE GENOMIC DNA]</scope>
    <source>
        <strain evidence="2 3">KUC8140</strain>
    </source>
</reference>
<organism evidence="2 3">
    <name type="scientific">Schizopora paradoxa</name>
    <dbReference type="NCBI Taxonomy" id="27342"/>
    <lineage>
        <taxon>Eukaryota</taxon>
        <taxon>Fungi</taxon>
        <taxon>Dikarya</taxon>
        <taxon>Basidiomycota</taxon>
        <taxon>Agaricomycotina</taxon>
        <taxon>Agaricomycetes</taxon>
        <taxon>Hymenochaetales</taxon>
        <taxon>Schizoporaceae</taxon>
        <taxon>Schizopora</taxon>
    </lineage>
</organism>